<evidence type="ECO:0000256" key="7">
    <source>
        <dbReference type="SAM" id="MobiDB-lite"/>
    </source>
</evidence>
<dbReference type="GO" id="GO:0000978">
    <property type="term" value="F:RNA polymerase II cis-regulatory region sequence-specific DNA binding"/>
    <property type="evidence" value="ECO:0007669"/>
    <property type="project" value="TreeGrafter"/>
</dbReference>
<dbReference type="OrthoDB" id="5954824at2759"/>
<keyword evidence="5 6" id="KW-0539">Nucleus</keyword>
<feature type="region of interest" description="Disordered" evidence="7">
    <location>
        <begin position="427"/>
        <end position="462"/>
    </location>
</feature>
<evidence type="ECO:0000256" key="4">
    <source>
        <dbReference type="ARBA" id="ARBA00023163"/>
    </source>
</evidence>
<dbReference type="PANTHER" id="PTHR45881:SF1">
    <property type="entry name" value="FORK HEAD PROTEIN HOMOLOG 2"/>
    <property type="match status" value="1"/>
</dbReference>
<dbReference type="GO" id="GO:0005634">
    <property type="term" value="C:nucleus"/>
    <property type="evidence" value="ECO:0007669"/>
    <property type="project" value="UniProtKB-SubCell"/>
</dbReference>
<dbReference type="FunFam" id="1.10.10.10:FF:000260">
    <property type="entry name" value="Forkhead transcription factor (Sep1)"/>
    <property type="match status" value="1"/>
</dbReference>
<dbReference type="InterPro" id="IPR036390">
    <property type="entry name" value="WH_DNA-bd_sf"/>
</dbReference>
<reference evidence="9" key="1">
    <citation type="journal article" date="2020" name="Stud. Mycol.">
        <title>101 Dothideomycetes genomes: a test case for predicting lifestyles and emergence of pathogens.</title>
        <authorList>
            <person name="Haridas S."/>
            <person name="Albert R."/>
            <person name="Binder M."/>
            <person name="Bloem J."/>
            <person name="Labutti K."/>
            <person name="Salamov A."/>
            <person name="Andreopoulos B."/>
            <person name="Baker S."/>
            <person name="Barry K."/>
            <person name="Bills G."/>
            <person name="Bluhm B."/>
            <person name="Cannon C."/>
            <person name="Castanera R."/>
            <person name="Culley D."/>
            <person name="Daum C."/>
            <person name="Ezra D."/>
            <person name="Gonzalez J."/>
            <person name="Henrissat B."/>
            <person name="Kuo A."/>
            <person name="Liang C."/>
            <person name="Lipzen A."/>
            <person name="Lutzoni F."/>
            <person name="Magnuson J."/>
            <person name="Mondo S."/>
            <person name="Nolan M."/>
            <person name="Ohm R."/>
            <person name="Pangilinan J."/>
            <person name="Park H.-J."/>
            <person name="Ramirez L."/>
            <person name="Alfaro M."/>
            <person name="Sun H."/>
            <person name="Tritt A."/>
            <person name="Yoshinaga Y."/>
            <person name="Zwiers L.-H."/>
            <person name="Turgeon B."/>
            <person name="Goodwin S."/>
            <person name="Spatafora J."/>
            <person name="Crous P."/>
            <person name="Grigoriev I."/>
        </authorList>
    </citation>
    <scope>NUCLEOTIDE SEQUENCE</scope>
    <source>
        <strain evidence="9">CBS 480.64</strain>
    </source>
</reference>
<accession>A0A6A7C4E3</accession>
<feature type="DNA-binding region" description="Fork-head" evidence="6">
    <location>
        <begin position="157"/>
        <end position="251"/>
    </location>
</feature>
<feature type="region of interest" description="Disordered" evidence="7">
    <location>
        <begin position="319"/>
        <end position="380"/>
    </location>
</feature>
<evidence type="ECO:0000259" key="8">
    <source>
        <dbReference type="PROSITE" id="PS50039"/>
    </source>
</evidence>
<evidence type="ECO:0000256" key="2">
    <source>
        <dbReference type="ARBA" id="ARBA00023015"/>
    </source>
</evidence>
<protein>
    <recommendedName>
        <fullName evidence="8">Fork-head domain-containing protein</fullName>
    </recommendedName>
</protein>
<name>A0A6A7C4E3_9PEZI</name>
<dbReference type="InterPro" id="IPR030456">
    <property type="entry name" value="TF_fork_head_CS_2"/>
</dbReference>
<dbReference type="SUPFAM" id="SSF46785">
    <property type="entry name" value="Winged helix' DNA-binding domain"/>
    <property type="match status" value="1"/>
</dbReference>
<keyword evidence="10" id="KW-1185">Reference proteome</keyword>
<feature type="domain" description="Fork-head" evidence="8">
    <location>
        <begin position="157"/>
        <end position="251"/>
    </location>
</feature>
<gene>
    <name evidence="9" type="ORF">K470DRAFT_203616</name>
</gene>
<sequence>VEVALFNALRPLGDASARQNIQFHPLSTPPRAFSPVKSCSTPRQPMATHGLEDLDIPPPAPVGPPTDSLQKRTPASGSFPYLQTTEQPATDKENEFAMYAPQPMGGAGRSTMKRSRTETPPSGERSNAKKMRTDLESVGLPEPEEMPPVYDEADGSKPNYSYAQLIAMAVLRAPTRRLTLAQIYQWITSHFAYYRTTDTGWQNSIRHNLSLNKSFVKVDRPKDDPGKGHYWTIVPGEERLFLVEKKNAVRRTVHPEVPAQMQMMAQELDFRPSTAPAMSHFPLVPRMNTKLIDSARFPDEAELSSNGTIPASDPALQEDEATAPHHTSFRSSPPPVHLASSPPRAPVHVQRKATPPPKPHFQPPSRSGDHQKFGVPGDSGYWSSIESSVARANAHQLLSEADNGKAGRAEVEIARLRSSSFDLSPTKGARFITSPTDDTPTTPAVYRQPLRPPPTVSPNTNLKNHRMRMKAMLGSPLKGQSPQAEHVFSPALRDDNFALTPYKSPCKSGNLGPEGYLDLAEGPASANTSPVKQPIKRPSLTRAATSANLLATVTG</sequence>
<dbReference type="SMART" id="SM00339">
    <property type="entry name" value="FH"/>
    <property type="match status" value="1"/>
</dbReference>
<dbReference type="PANTHER" id="PTHR45881">
    <property type="entry name" value="CHECKPOINT SUPPRESSOR 1-LIKE, ISOFORM A-RELATED"/>
    <property type="match status" value="1"/>
</dbReference>
<dbReference type="AlphaFoldDB" id="A0A6A7C4E3"/>
<evidence type="ECO:0000313" key="9">
    <source>
        <dbReference type="EMBL" id="KAF2861919.1"/>
    </source>
</evidence>
<feature type="region of interest" description="Disordered" evidence="7">
    <location>
        <begin position="25"/>
        <end position="83"/>
    </location>
</feature>
<evidence type="ECO:0000313" key="10">
    <source>
        <dbReference type="Proteomes" id="UP000799421"/>
    </source>
</evidence>
<comment type="subcellular location">
    <subcellularLocation>
        <location evidence="1 6">Nucleus</location>
    </subcellularLocation>
</comment>
<keyword evidence="2" id="KW-0805">Transcription regulation</keyword>
<dbReference type="PROSITE" id="PS50039">
    <property type="entry name" value="FORK_HEAD_3"/>
    <property type="match status" value="1"/>
</dbReference>
<keyword evidence="3 6" id="KW-0238">DNA-binding</keyword>
<feature type="non-terminal residue" evidence="9">
    <location>
        <position position="555"/>
    </location>
</feature>
<feature type="compositionally biased region" description="Low complexity" evidence="7">
    <location>
        <begin position="433"/>
        <end position="443"/>
    </location>
</feature>
<dbReference type="PROSITE" id="PS00658">
    <property type="entry name" value="FORK_HEAD_2"/>
    <property type="match status" value="1"/>
</dbReference>
<dbReference type="Gene3D" id="1.10.10.10">
    <property type="entry name" value="Winged helix-like DNA-binding domain superfamily/Winged helix DNA-binding domain"/>
    <property type="match status" value="1"/>
</dbReference>
<evidence type="ECO:0000256" key="1">
    <source>
        <dbReference type="ARBA" id="ARBA00004123"/>
    </source>
</evidence>
<evidence type="ECO:0000256" key="3">
    <source>
        <dbReference type="ARBA" id="ARBA00023125"/>
    </source>
</evidence>
<dbReference type="InterPro" id="IPR001766">
    <property type="entry name" value="Fork_head_dom"/>
</dbReference>
<dbReference type="InterPro" id="IPR036388">
    <property type="entry name" value="WH-like_DNA-bd_sf"/>
</dbReference>
<organism evidence="9 10">
    <name type="scientific">Piedraia hortae CBS 480.64</name>
    <dbReference type="NCBI Taxonomy" id="1314780"/>
    <lineage>
        <taxon>Eukaryota</taxon>
        <taxon>Fungi</taxon>
        <taxon>Dikarya</taxon>
        <taxon>Ascomycota</taxon>
        <taxon>Pezizomycotina</taxon>
        <taxon>Dothideomycetes</taxon>
        <taxon>Dothideomycetidae</taxon>
        <taxon>Capnodiales</taxon>
        <taxon>Piedraiaceae</taxon>
        <taxon>Piedraia</taxon>
    </lineage>
</organism>
<dbReference type="Pfam" id="PF00250">
    <property type="entry name" value="Forkhead"/>
    <property type="match status" value="1"/>
</dbReference>
<feature type="compositionally biased region" description="Polar residues" evidence="7">
    <location>
        <begin position="67"/>
        <end position="83"/>
    </location>
</feature>
<dbReference type="EMBL" id="MU005969">
    <property type="protein sequence ID" value="KAF2861919.1"/>
    <property type="molecule type" value="Genomic_DNA"/>
</dbReference>
<feature type="non-terminal residue" evidence="9">
    <location>
        <position position="1"/>
    </location>
</feature>
<evidence type="ECO:0000256" key="6">
    <source>
        <dbReference type="PROSITE-ProRule" id="PRU00089"/>
    </source>
</evidence>
<feature type="region of interest" description="Disordered" evidence="7">
    <location>
        <begin position="103"/>
        <end position="134"/>
    </location>
</feature>
<evidence type="ECO:0000256" key="5">
    <source>
        <dbReference type="ARBA" id="ARBA00023242"/>
    </source>
</evidence>
<dbReference type="Proteomes" id="UP000799421">
    <property type="component" value="Unassembled WGS sequence"/>
</dbReference>
<dbReference type="CDD" id="cd00059">
    <property type="entry name" value="FH_FOX"/>
    <property type="match status" value="1"/>
</dbReference>
<dbReference type="PRINTS" id="PR00053">
    <property type="entry name" value="FORKHEAD"/>
</dbReference>
<proteinExistence type="predicted"/>
<keyword evidence="4" id="KW-0804">Transcription</keyword>
<dbReference type="GO" id="GO:0001228">
    <property type="term" value="F:DNA-binding transcription activator activity, RNA polymerase II-specific"/>
    <property type="evidence" value="ECO:0007669"/>
    <property type="project" value="UniProtKB-ARBA"/>
</dbReference>